<comment type="subcellular location">
    <subcellularLocation>
        <location evidence="1">Nucleus</location>
    </subcellularLocation>
</comment>
<evidence type="ECO:0000256" key="4">
    <source>
        <dbReference type="ARBA" id="ARBA00023163"/>
    </source>
</evidence>
<dbReference type="GO" id="GO:0000981">
    <property type="term" value="F:DNA-binding transcription factor activity, RNA polymerase II-specific"/>
    <property type="evidence" value="ECO:0007669"/>
    <property type="project" value="InterPro"/>
</dbReference>
<accession>A0AA38RDX3</accession>
<keyword evidence="4" id="KW-0804">Transcription</keyword>
<keyword evidence="5" id="KW-0539">Nucleus</keyword>
<feature type="region of interest" description="Disordered" evidence="6">
    <location>
        <begin position="26"/>
        <end position="50"/>
    </location>
</feature>
<keyword evidence="2" id="KW-0479">Metal-binding</keyword>
<feature type="domain" description="Xylanolytic transcriptional activator regulatory" evidence="7">
    <location>
        <begin position="141"/>
        <end position="250"/>
    </location>
</feature>
<dbReference type="InterPro" id="IPR007219">
    <property type="entry name" value="XnlR_reg_dom"/>
</dbReference>
<reference evidence="8" key="1">
    <citation type="submission" date="2022-07" db="EMBL/GenBank/DDBJ databases">
        <title>Fungi with potential for degradation of polypropylene.</title>
        <authorList>
            <person name="Gostincar C."/>
        </authorList>
    </citation>
    <scope>NUCLEOTIDE SEQUENCE</scope>
    <source>
        <strain evidence="8">EXF-13308</strain>
    </source>
</reference>
<dbReference type="GO" id="GO:0008270">
    <property type="term" value="F:zinc ion binding"/>
    <property type="evidence" value="ECO:0007669"/>
    <property type="project" value="InterPro"/>
</dbReference>
<proteinExistence type="predicted"/>
<dbReference type="GO" id="GO:0006351">
    <property type="term" value="P:DNA-templated transcription"/>
    <property type="evidence" value="ECO:0007669"/>
    <property type="project" value="InterPro"/>
</dbReference>
<gene>
    <name evidence="8" type="ORF">NKR23_g6105</name>
</gene>
<dbReference type="AlphaFoldDB" id="A0AA38RDX3"/>
<dbReference type="EMBL" id="JANBVO010000017">
    <property type="protein sequence ID" value="KAJ9144248.1"/>
    <property type="molecule type" value="Genomic_DNA"/>
</dbReference>
<evidence type="ECO:0000259" key="7">
    <source>
        <dbReference type="Pfam" id="PF04082"/>
    </source>
</evidence>
<evidence type="ECO:0000313" key="9">
    <source>
        <dbReference type="Proteomes" id="UP001174694"/>
    </source>
</evidence>
<dbReference type="GO" id="GO:0005634">
    <property type="term" value="C:nucleus"/>
    <property type="evidence" value="ECO:0007669"/>
    <property type="project" value="UniProtKB-SubCell"/>
</dbReference>
<feature type="compositionally biased region" description="Basic and acidic residues" evidence="6">
    <location>
        <begin position="498"/>
        <end position="520"/>
    </location>
</feature>
<evidence type="ECO:0000256" key="3">
    <source>
        <dbReference type="ARBA" id="ARBA00023015"/>
    </source>
</evidence>
<organism evidence="8 9">
    <name type="scientific">Pleurostoma richardsiae</name>
    <dbReference type="NCBI Taxonomy" id="41990"/>
    <lineage>
        <taxon>Eukaryota</taxon>
        <taxon>Fungi</taxon>
        <taxon>Dikarya</taxon>
        <taxon>Ascomycota</taxon>
        <taxon>Pezizomycotina</taxon>
        <taxon>Sordariomycetes</taxon>
        <taxon>Sordariomycetidae</taxon>
        <taxon>Calosphaeriales</taxon>
        <taxon>Pleurostomataceae</taxon>
        <taxon>Pleurostoma</taxon>
    </lineage>
</organism>
<dbReference type="Pfam" id="PF04082">
    <property type="entry name" value="Fungal_trans"/>
    <property type="match status" value="1"/>
</dbReference>
<dbReference type="PANTHER" id="PTHR47338">
    <property type="entry name" value="ZN(II)2CYS6 TRANSCRIPTION FACTOR (EUROFUNG)-RELATED"/>
    <property type="match status" value="1"/>
</dbReference>
<keyword evidence="9" id="KW-1185">Reference proteome</keyword>
<dbReference type="CDD" id="cd12148">
    <property type="entry name" value="fungal_TF_MHR"/>
    <property type="match status" value="1"/>
</dbReference>
<dbReference type="InterPro" id="IPR050815">
    <property type="entry name" value="TF_fung"/>
</dbReference>
<name>A0AA38RDX3_9PEZI</name>
<evidence type="ECO:0000256" key="5">
    <source>
        <dbReference type="ARBA" id="ARBA00023242"/>
    </source>
</evidence>
<feature type="compositionally biased region" description="Low complexity" evidence="6">
    <location>
        <begin position="31"/>
        <end position="45"/>
    </location>
</feature>
<evidence type="ECO:0000256" key="1">
    <source>
        <dbReference type="ARBA" id="ARBA00004123"/>
    </source>
</evidence>
<comment type="caution">
    <text evidence="8">The sequence shown here is derived from an EMBL/GenBank/DDBJ whole genome shotgun (WGS) entry which is preliminary data.</text>
</comment>
<evidence type="ECO:0000256" key="2">
    <source>
        <dbReference type="ARBA" id="ARBA00022723"/>
    </source>
</evidence>
<evidence type="ECO:0000256" key="6">
    <source>
        <dbReference type="SAM" id="MobiDB-lite"/>
    </source>
</evidence>
<keyword evidence="3" id="KW-0805">Transcription regulation</keyword>
<dbReference type="Proteomes" id="UP001174694">
    <property type="component" value="Unassembled WGS sequence"/>
</dbReference>
<evidence type="ECO:0000313" key="8">
    <source>
        <dbReference type="EMBL" id="KAJ9144248.1"/>
    </source>
</evidence>
<dbReference type="PANTHER" id="PTHR47338:SF5">
    <property type="entry name" value="ZN(II)2CYS6 TRANSCRIPTION FACTOR (EUROFUNG)"/>
    <property type="match status" value="1"/>
</dbReference>
<feature type="region of interest" description="Disordered" evidence="6">
    <location>
        <begin position="493"/>
        <end position="520"/>
    </location>
</feature>
<dbReference type="GO" id="GO:0003677">
    <property type="term" value="F:DNA binding"/>
    <property type="evidence" value="ECO:0007669"/>
    <property type="project" value="InterPro"/>
</dbReference>
<sequence length="520" mass="58064">MENQRNQEQLSEFRVDKSQKAALQVTRAGYTDDSQTTDDPTSLSSVTINSGIPSPSPSTLAVPLLSVYKATRDVLPPVREVIEGCRVFWTSCFQVGFFSKRLFLERLSQDMEGIPLFLVLGVLSVSCRFTPCLIKRLVLDALYDPSLDNIQGFFMLALAQWGDGDKTRSSIHMGIALRMAGILRLHREETYDLPPDATTDEIVRSEMARRTFWVLETQDNLHSSHASPAPFGPDDITALLPCGESDFSFGRIPVARAAMPGTKAAQQRPELTALPSRSLFATLLQAHSLWGTVARKARPADFCSDGHPPWDERSNFAAMCRTLQEWERGIPENHLWSVWNMRGHSAEQVHLAYLSIVIVTRLTNVVIRRIYLEDMITTITKGLSDGAPPEFWVTVADELFENVQGLLEPINFFMSNRAENEGFSAMLLFSLYVSGTLSLQLLKTPSLCPRLASTAQGNLTRALEMLVEWQNTWPLASRWLVLLRKAAASVHHGNPRTEVAKSGDAERGCGDNREEGREKQ</sequence>
<protein>
    <submittedName>
        <fullName evidence="8">Transcription factor</fullName>
    </submittedName>
</protein>